<dbReference type="Gene3D" id="1.25.70.10">
    <property type="entry name" value="Transcription termination factor 3, mitochondrial"/>
    <property type="match status" value="2"/>
</dbReference>
<dbReference type="InterPro" id="IPR038538">
    <property type="entry name" value="MTERF_sf"/>
</dbReference>
<dbReference type="AlphaFoldDB" id="A0ABC9DE51"/>
<name>A0ABC9DE51_9POAL</name>
<dbReference type="PANTHER" id="PTHR13068">
    <property type="entry name" value="CGI-12 PROTEIN-RELATED"/>
    <property type="match status" value="1"/>
</dbReference>
<comment type="similarity">
    <text evidence="1">Belongs to the mTERF family.</text>
</comment>
<proteinExistence type="inferred from homology"/>
<dbReference type="Pfam" id="PF02536">
    <property type="entry name" value="mTERF"/>
    <property type="match status" value="1"/>
</dbReference>
<protein>
    <submittedName>
        <fullName evidence="4">Uncharacterized protein</fullName>
    </submittedName>
</protein>
<keyword evidence="2" id="KW-0804">Transcription</keyword>
<keyword evidence="3" id="KW-0809">Transit peptide</keyword>
<dbReference type="GO" id="GO:0006353">
    <property type="term" value="P:DNA-templated transcription termination"/>
    <property type="evidence" value="ECO:0007669"/>
    <property type="project" value="UniProtKB-KW"/>
</dbReference>
<dbReference type="PANTHER" id="PTHR13068:SF136">
    <property type="entry name" value="OS06G0224400 PROTEIN"/>
    <property type="match status" value="1"/>
</dbReference>
<keyword evidence="2" id="KW-0806">Transcription termination</keyword>
<dbReference type="Proteomes" id="UP001497457">
    <property type="component" value="Chromosome 33rd"/>
</dbReference>
<keyword evidence="2" id="KW-0805">Transcription regulation</keyword>
<dbReference type="EMBL" id="OZ075143">
    <property type="protein sequence ID" value="CAL5037651.1"/>
    <property type="molecule type" value="Genomic_DNA"/>
</dbReference>
<keyword evidence="5" id="KW-1185">Reference proteome</keyword>
<evidence type="ECO:0000313" key="4">
    <source>
        <dbReference type="EMBL" id="CAL5037651.1"/>
    </source>
</evidence>
<evidence type="ECO:0000313" key="5">
    <source>
        <dbReference type="Proteomes" id="UP001497457"/>
    </source>
</evidence>
<dbReference type="InterPro" id="IPR003690">
    <property type="entry name" value="MTERF"/>
</dbReference>
<reference evidence="4" key="1">
    <citation type="submission" date="2024-10" db="EMBL/GenBank/DDBJ databases">
        <authorList>
            <person name="Ryan C."/>
        </authorList>
    </citation>
    <scope>NUCLEOTIDE SEQUENCE [LARGE SCALE GENOMIC DNA]</scope>
</reference>
<dbReference type="FunFam" id="1.25.70.10:FF:000001">
    <property type="entry name" value="Mitochondrial transcription termination factor-like"/>
    <property type="match status" value="1"/>
</dbReference>
<sequence length="330" mass="37488">MLTLRLSQPPLLRRHVCCSENPSPFAAEDYLVATCGLTRTQALEASKKISHLKSPVKPDAVLVFLDGLGIFRGDVAAVVANDPLFLCADVKKTLRSVRRILEFWLPIFGSLTTDLEKVTKPNLDLLQQRGINPCDLPHAFTSRMVIRRPEHLQEALARVDNFGIEQGSWAFRQALITFAILSREKLTKNILQLFEKLGWSKDEIALAVKRALQIIGLTHERVRGHLEFLIGDVGLEIPDIARSPTLLLYSMERRLLPRHCLMNFLKAKGFLNAKLNLYYIAILTNEKFLHRFVHPYEENVPGLAVAYASNCAGKHQWELLYETIEEKRKS</sequence>
<evidence type="ECO:0000256" key="2">
    <source>
        <dbReference type="ARBA" id="ARBA00022472"/>
    </source>
</evidence>
<gene>
    <name evidence="4" type="ORF">URODEC1_LOCUS84612</name>
</gene>
<organism evidence="4 5">
    <name type="scientific">Urochloa decumbens</name>
    <dbReference type="NCBI Taxonomy" id="240449"/>
    <lineage>
        <taxon>Eukaryota</taxon>
        <taxon>Viridiplantae</taxon>
        <taxon>Streptophyta</taxon>
        <taxon>Embryophyta</taxon>
        <taxon>Tracheophyta</taxon>
        <taxon>Spermatophyta</taxon>
        <taxon>Magnoliopsida</taxon>
        <taxon>Liliopsida</taxon>
        <taxon>Poales</taxon>
        <taxon>Poaceae</taxon>
        <taxon>PACMAD clade</taxon>
        <taxon>Panicoideae</taxon>
        <taxon>Panicodae</taxon>
        <taxon>Paniceae</taxon>
        <taxon>Melinidinae</taxon>
        <taxon>Urochloa</taxon>
    </lineage>
</organism>
<evidence type="ECO:0000256" key="3">
    <source>
        <dbReference type="ARBA" id="ARBA00022946"/>
    </source>
</evidence>
<accession>A0ABC9DE51</accession>
<evidence type="ECO:0000256" key="1">
    <source>
        <dbReference type="ARBA" id="ARBA00007692"/>
    </source>
</evidence>